<name>A0A5K0U8G7_9VIRU</name>
<dbReference type="EMBL" id="UPSH01000001">
    <property type="protein sequence ID" value="VBB17623.1"/>
    <property type="molecule type" value="Genomic_DNA"/>
</dbReference>
<protein>
    <submittedName>
        <fullName evidence="2">Uncharacterized protein</fullName>
    </submittedName>
</protein>
<sequence length="359" mass="40952">MSTRDMSNDTFSDLGPIIKGSGITLVKYFTSFVKGTFKNVSSNEKFYAVKIILDIIGESSRFREAWSKTKHDKVILALLIGATVPEMLTSYDTSPKSYRAFLARYFSMSRDHQIIVRAGESFCRQCHSCDDLKKLEEGVGDTQFKKLTTKNTDNPESFDDTVSETSSNSSGNSSGSNSPAQSVIKISTSTNHFMKHSTQCSGSLQDCLRNNYKLFLANIKMFSKLYGKLYALSMIINIVRTRSVFRHIRPYLTSVFRSSLTMATMYFVAHSYLVMIERMEPPKKHHYHFGLIIGSVFLATMEERSRLGAICQFMMAIYVNMFLHYSTPKNLKIWRYLLYMVTLLSLKRRGVSRTMLSLI</sequence>
<feature type="compositionally biased region" description="Low complexity" evidence="1">
    <location>
        <begin position="166"/>
        <end position="178"/>
    </location>
</feature>
<organism evidence="2 3">
    <name type="scientific">Yasminevirus sp. GU-2018</name>
    <dbReference type="NCBI Taxonomy" id="2420051"/>
    <lineage>
        <taxon>Viruses</taxon>
        <taxon>Varidnaviria</taxon>
        <taxon>Bamfordvirae</taxon>
        <taxon>Nucleocytoviricota</taxon>
        <taxon>Megaviricetes</taxon>
        <taxon>Imitervirales</taxon>
        <taxon>Mimiviridae</taxon>
        <taxon>Klosneuvirinae</taxon>
        <taxon>Yasminevirus</taxon>
        <taxon>Yasminevirus saudimassiliense</taxon>
    </lineage>
</organism>
<proteinExistence type="predicted"/>
<evidence type="ECO:0000313" key="3">
    <source>
        <dbReference type="Proteomes" id="UP000594342"/>
    </source>
</evidence>
<feature type="region of interest" description="Disordered" evidence="1">
    <location>
        <begin position="146"/>
        <end position="181"/>
    </location>
</feature>
<comment type="caution">
    <text evidence="2">The sequence shown here is derived from an EMBL/GenBank/DDBJ whole genome shotgun (WGS) entry which is preliminary data.</text>
</comment>
<feature type="compositionally biased region" description="Polar residues" evidence="1">
    <location>
        <begin position="146"/>
        <end position="155"/>
    </location>
</feature>
<keyword evidence="3" id="KW-1185">Reference proteome</keyword>
<evidence type="ECO:0000313" key="2">
    <source>
        <dbReference type="EMBL" id="VBB17623.1"/>
    </source>
</evidence>
<dbReference type="Proteomes" id="UP000594342">
    <property type="component" value="Unassembled WGS sequence"/>
</dbReference>
<reference evidence="2 3" key="1">
    <citation type="submission" date="2018-10" db="EMBL/GenBank/DDBJ databases">
        <authorList>
            <consortium name="IHU Genomes"/>
        </authorList>
    </citation>
    <scope>NUCLEOTIDE SEQUENCE [LARGE SCALE GENOMIC DNA]</scope>
    <source>
        <strain evidence="2 3">A1</strain>
    </source>
</reference>
<gene>
    <name evidence="2" type="ORF">YASMINEVIRUS_86</name>
</gene>
<accession>A0A5K0U8G7</accession>
<evidence type="ECO:0000256" key="1">
    <source>
        <dbReference type="SAM" id="MobiDB-lite"/>
    </source>
</evidence>